<organism evidence="1 2">
    <name type="scientific">Menidia menidia</name>
    <name type="common">Atlantic silverside</name>
    <dbReference type="NCBI Taxonomy" id="238744"/>
    <lineage>
        <taxon>Eukaryota</taxon>
        <taxon>Metazoa</taxon>
        <taxon>Chordata</taxon>
        <taxon>Craniata</taxon>
        <taxon>Vertebrata</taxon>
        <taxon>Euteleostomi</taxon>
        <taxon>Actinopterygii</taxon>
        <taxon>Neopterygii</taxon>
        <taxon>Teleostei</taxon>
        <taxon>Neoteleostei</taxon>
        <taxon>Acanthomorphata</taxon>
        <taxon>Ovalentaria</taxon>
        <taxon>Atherinomorphae</taxon>
        <taxon>Atheriniformes</taxon>
        <taxon>Atherinopsidae</taxon>
        <taxon>Menidiinae</taxon>
        <taxon>Menidia</taxon>
    </lineage>
</organism>
<keyword evidence="2" id="KW-1185">Reference proteome</keyword>
<proteinExistence type="predicted"/>
<accession>A0A8S4C1T5</accession>
<dbReference type="OrthoDB" id="8612865at2759"/>
<dbReference type="AlphaFoldDB" id="A0A8S4C1T5"/>
<gene>
    <name evidence="1" type="ORF">MMEN_LOCUS21449</name>
</gene>
<sequence length="186" mass="20891">MCESSACWSFSQSTGQWEGWEGLWGAQGCHMLNEVFIAVGTMAVPLGSRHTWVLVRADREKGPTCSHFHLFEEAGSNLWSRTTVEMSAWIPQIPQIPQLTMRNQHTTLCRISILERKCTDRAVKLCSALEGQLSSGTTSSDMWDKTVSFFTIKRAPIFHNGYSKSSREAMRRFPSPAEDVAPLCCQ</sequence>
<name>A0A8S4C1T5_9TELE</name>
<reference evidence="1" key="1">
    <citation type="submission" date="2021-05" db="EMBL/GenBank/DDBJ databases">
        <authorList>
            <person name="Tigano A."/>
        </authorList>
    </citation>
    <scope>NUCLEOTIDE SEQUENCE</scope>
</reference>
<dbReference type="Proteomes" id="UP000677803">
    <property type="component" value="Unassembled WGS sequence"/>
</dbReference>
<dbReference type="EMBL" id="CAJRST010041110">
    <property type="protein sequence ID" value="CAG6021238.1"/>
    <property type="molecule type" value="Genomic_DNA"/>
</dbReference>
<evidence type="ECO:0000313" key="2">
    <source>
        <dbReference type="Proteomes" id="UP000677803"/>
    </source>
</evidence>
<evidence type="ECO:0000313" key="1">
    <source>
        <dbReference type="EMBL" id="CAG6021238.1"/>
    </source>
</evidence>
<protein>
    <submittedName>
        <fullName evidence="1">(Atlantic silverside) hypothetical protein</fullName>
    </submittedName>
</protein>
<comment type="caution">
    <text evidence="1">The sequence shown here is derived from an EMBL/GenBank/DDBJ whole genome shotgun (WGS) entry which is preliminary data.</text>
</comment>